<dbReference type="Gene3D" id="2.170.270.10">
    <property type="entry name" value="SET domain"/>
    <property type="match status" value="1"/>
</dbReference>
<comment type="catalytic activity">
    <reaction evidence="16">
        <text>N(6),N(6)-dimethyl-L-lysyl(4)-[histone H3] + S-adenosyl-L-methionine = N(6),N(6),N(6)-trimethyl-L-lysyl(4)-[histone H3] + S-adenosyl-L-homocysteine + H(+)</text>
        <dbReference type="Rhea" id="RHEA:60272"/>
        <dbReference type="Rhea" id="RHEA-COMP:15537"/>
        <dbReference type="Rhea" id="RHEA-COMP:15540"/>
        <dbReference type="ChEBI" id="CHEBI:15378"/>
        <dbReference type="ChEBI" id="CHEBI:57856"/>
        <dbReference type="ChEBI" id="CHEBI:59789"/>
        <dbReference type="ChEBI" id="CHEBI:61961"/>
        <dbReference type="ChEBI" id="CHEBI:61976"/>
    </reaction>
</comment>
<dbReference type="SMART" id="SM00508">
    <property type="entry name" value="PostSET"/>
    <property type="match status" value="1"/>
</dbReference>
<evidence type="ECO:0000256" key="10">
    <source>
        <dbReference type="ARBA" id="ARBA00023015"/>
    </source>
</evidence>
<dbReference type="InterPro" id="IPR046341">
    <property type="entry name" value="SET_dom_sf"/>
</dbReference>
<dbReference type="GO" id="GO:0005694">
    <property type="term" value="C:chromosome"/>
    <property type="evidence" value="ECO:0007669"/>
    <property type="project" value="UniProtKB-SubCell"/>
</dbReference>
<organism evidence="22 23">
    <name type="scientific">Pundamilia nyererei</name>
    <dbReference type="NCBI Taxonomy" id="303518"/>
    <lineage>
        <taxon>Eukaryota</taxon>
        <taxon>Metazoa</taxon>
        <taxon>Chordata</taxon>
        <taxon>Craniata</taxon>
        <taxon>Vertebrata</taxon>
        <taxon>Euteleostomi</taxon>
        <taxon>Actinopterygii</taxon>
        <taxon>Neopterygii</taxon>
        <taxon>Teleostei</taxon>
        <taxon>Neoteleostei</taxon>
        <taxon>Acanthomorphata</taxon>
        <taxon>Ovalentaria</taxon>
        <taxon>Cichlomorphae</taxon>
        <taxon>Cichliformes</taxon>
        <taxon>Cichlidae</taxon>
        <taxon>African cichlids</taxon>
        <taxon>Pseudocrenilabrinae</taxon>
        <taxon>Haplochromini</taxon>
        <taxon>Pundamilia</taxon>
    </lineage>
</organism>
<dbReference type="InterPro" id="IPR044570">
    <property type="entry name" value="Set1-like"/>
</dbReference>
<reference evidence="23" key="1">
    <citation type="submission" date="2025-08" db="UniProtKB">
        <authorList>
            <consortium name="RefSeq"/>
        </authorList>
    </citation>
    <scope>IDENTIFICATION</scope>
</reference>
<dbReference type="InterPro" id="IPR012677">
    <property type="entry name" value="Nucleotide-bd_a/b_plait_sf"/>
</dbReference>
<accession>A0A9Y6J8G9</accession>
<comment type="catalytic activity">
    <reaction evidence="15">
        <text>N(6)-methyl-L-lysyl(4)-[histone H3] + S-adenosyl-L-methionine = N(6),N(6)-dimethyl-L-lysyl(4)-[histone H3] + S-adenosyl-L-homocysteine + H(+)</text>
        <dbReference type="Rhea" id="RHEA:60268"/>
        <dbReference type="Rhea" id="RHEA-COMP:15540"/>
        <dbReference type="Rhea" id="RHEA-COMP:15543"/>
        <dbReference type="ChEBI" id="CHEBI:15378"/>
        <dbReference type="ChEBI" id="CHEBI:57856"/>
        <dbReference type="ChEBI" id="CHEBI:59789"/>
        <dbReference type="ChEBI" id="CHEBI:61929"/>
        <dbReference type="ChEBI" id="CHEBI:61976"/>
    </reaction>
</comment>
<dbReference type="Proteomes" id="UP000695023">
    <property type="component" value="Unplaced"/>
</dbReference>
<evidence type="ECO:0000256" key="18">
    <source>
        <dbReference type="SAM" id="MobiDB-lite"/>
    </source>
</evidence>
<evidence type="ECO:0000256" key="12">
    <source>
        <dbReference type="ARBA" id="ARBA00023163"/>
    </source>
</evidence>
<feature type="domain" description="SET" evidence="20">
    <location>
        <begin position="1403"/>
        <end position="1520"/>
    </location>
</feature>
<dbReference type="SUPFAM" id="SSF54928">
    <property type="entry name" value="RNA-binding domain, RBD"/>
    <property type="match status" value="1"/>
</dbReference>
<keyword evidence="12" id="KW-0804">Transcription</keyword>
<dbReference type="InterPro" id="IPR001214">
    <property type="entry name" value="SET_dom"/>
</dbReference>
<feature type="region of interest" description="Disordered" evidence="18">
    <location>
        <begin position="437"/>
        <end position="559"/>
    </location>
</feature>
<dbReference type="GO" id="GO:0048188">
    <property type="term" value="C:Set1C/COMPASS complex"/>
    <property type="evidence" value="ECO:0007669"/>
    <property type="project" value="InterPro"/>
</dbReference>
<evidence type="ECO:0000256" key="1">
    <source>
        <dbReference type="ARBA" id="ARBA00004123"/>
    </source>
</evidence>
<keyword evidence="11" id="KW-0010">Activator</keyword>
<evidence type="ECO:0000256" key="7">
    <source>
        <dbReference type="ARBA" id="ARBA00022691"/>
    </source>
</evidence>
<evidence type="ECO:0000256" key="3">
    <source>
        <dbReference type="ARBA" id="ARBA00012182"/>
    </source>
</evidence>
<dbReference type="GO" id="GO:0003723">
    <property type="term" value="F:RNA binding"/>
    <property type="evidence" value="ECO:0007669"/>
    <property type="project" value="UniProtKB-UniRule"/>
</dbReference>
<evidence type="ECO:0000259" key="19">
    <source>
        <dbReference type="PROSITE" id="PS50102"/>
    </source>
</evidence>
<dbReference type="PANTHER" id="PTHR45814">
    <property type="entry name" value="HISTONE-LYSINE N-METHYLTRANSFERASE SETD1"/>
    <property type="match status" value="1"/>
</dbReference>
<feature type="compositionally biased region" description="Basic and acidic residues" evidence="18">
    <location>
        <begin position="914"/>
        <end position="923"/>
    </location>
</feature>
<evidence type="ECO:0000256" key="14">
    <source>
        <dbReference type="ARBA" id="ARBA00047571"/>
    </source>
</evidence>
<evidence type="ECO:0000256" key="15">
    <source>
        <dbReference type="ARBA" id="ARBA00047583"/>
    </source>
</evidence>
<name>A0A9Y6J8G9_9CICH</name>
<feature type="compositionally biased region" description="Pro residues" evidence="18">
    <location>
        <begin position="704"/>
        <end position="716"/>
    </location>
</feature>
<feature type="compositionally biased region" description="Basic and acidic residues" evidence="18">
    <location>
        <begin position="542"/>
        <end position="554"/>
    </location>
</feature>
<gene>
    <name evidence="23" type="primary">LOC102211477</name>
</gene>
<dbReference type="PROSITE" id="PS50102">
    <property type="entry name" value="RRM"/>
    <property type="match status" value="1"/>
</dbReference>
<protein>
    <recommendedName>
        <fullName evidence="3">[histone H3]-lysine(4) N-trimethyltransferase</fullName>
        <ecNumber evidence="3">2.1.1.354</ecNumber>
    </recommendedName>
</protein>
<evidence type="ECO:0000256" key="5">
    <source>
        <dbReference type="ARBA" id="ARBA00022603"/>
    </source>
</evidence>
<feature type="compositionally biased region" description="Basic and acidic residues" evidence="18">
    <location>
        <begin position="851"/>
        <end position="868"/>
    </location>
</feature>
<keyword evidence="8" id="KW-0156">Chromatin regulator</keyword>
<evidence type="ECO:0000313" key="23">
    <source>
        <dbReference type="RefSeq" id="XP_013765337.1"/>
    </source>
</evidence>
<dbReference type="PROSITE" id="PS50868">
    <property type="entry name" value="POST_SET"/>
    <property type="match status" value="1"/>
</dbReference>
<dbReference type="FunFam" id="3.30.70.330:FF:000178">
    <property type="entry name" value="Histone-lysine N-methyltransferase"/>
    <property type="match status" value="1"/>
</dbReference>
<dbReference type="SMART" id="SM00317">
    <property type="entry name" value="SET"/>
    <property type="match status" value="1"/>
</dbReference>
<dbReference type="PROSITE" id="PS50280">
    <property type="entry name" value="SET"/>
    <property type="match status" value="1"/>
</dbReference>
<feature type="compositionally biased region" description="Acidic residues" evidence="18">
    <location>
        <begin position="988"/>
        <end position="1002"/>
    </location>
</feature>
<keyword evidence="9 17" id="KW-0694">RNA-binding</keyword>
<feature type="compositionally biased region" description="Polar residues" evidence="18">
    <location>
        <begin position="445"/>
        <end position="487"/>
    </location>
</feature>
<evidence type="ECO:0000259" key="20">
    <source>
        <dbReference type="PROSITE" id="PS50280"/>
    </source>
</evidence>
<feature type="compositionally biased region" description="Basic and acidic residues" evidence="18">
    <location>
        <begin position="886"/>
        <end position="905"/>
    </location>
</feature>
<feature type="domain" description="Post-SET" evidence="21">
    <location>
        <begin position="1526"/>
        <end position="1542"/>
    </location>
</feature>
<evidence type="ECO:0000256" key="4">
    <source>
        <dbReference type="ARBA" id="ARBA00022454"/>
    </source>
</evidence>
<evidence type="ECO:0000256" key="17">
    <source>
        <dbReference type="PROSITE-ProRule" id="PRU00176"/>
    </source>
</evidence>
<sequence length="1542" mass="171307">MESEKQSTESERQPLHWRSCKLVIDPALTNGLYKVYRYDGQYFNLPVEDLGLLPVITVRDPRICRLWSRCIKTDFVVPKFKIDEWYVAPVPPKEVTFSKLNDNVNETFLTDMCKKYGNMEEVEIFYNPPNKKHLGIAKVTFDTVRAARDAVQHLHETSVMGNIIHVELDPKGENRARYLQLLLSGLYTPWTLPVGSSERALQGLVDSLLGSSATQQLGNVCSPTSIATPLSLDTAYSSICQDTPCSFGLTPRSQGTPRTPCLPATPLSSHDSCYSSLQATPVLQGEPSAYSVHKPLRQELCRRRRQHRGLSHVSNVSIILKQFQPQPPHPLLTKTQTSSQQLALWSPSAQTSSNNSDEAPFSLTSPFQETEDVVNTSYASSPLNGNSRDILTVDLSADLQTRTASPFDNHQPEAAVSSLDSRIESLLINSQITDPLCFHGKTSETDPSSQESPASPGSPLKVSSSDDSQFCTPLSCESPTSGHQYSHNDAVDENEEDETTRAVSFLTRSSQSPCPSDVAYSESLTHINNEEDPERVQPSSGPKEHCAAHQEKKSSNNRQFEAVTPAEDLSLPDPPSGCSSSSTTQQLTLKALPTVTAGFPQPSAPPFLFPIPRFPPSLPPVPPRLPDGTIPIPPPGWMPPLGHKAAIPIPPPPIPPRTPIPPPPTFLRPPPPLIAPPSVPPPVHMFPLPIQPGCPLDKGNPPRHGGPPLPFPPPPPPPPLWPAPPFPRFNPFVPPPLYPPVQANPHKITTEKVLDILMDELKSIIKKDITRRMIEGVAFKAFEDWWECQEKKAKIQESPLKCGAARVEDRNKFLNPLSNIGGQSRKPPLPSFKVKRKRSDETGNDSGSALDHSEVKKGDDILRAASERGKRRHARPLDLDSDDDGDAGKEDKILQDEEAIPDKVKAFVLDEDEPHILSDRDAHGDDEEDDDGSDHTAEENSPMEDRCDGEQCLDSEVFSEDSEHTSDCDTSDSLSSVGFEDTLSDLTTEGEDAEEDSEDAGSEECIVISSDEDSVELEPPLTPSAPLTPGAQLDLDQRGWSELFPRQETEEDQYTSCHKDNCDFDAMMELHTSDPQDLLPPSPLGLSAVEPCLDMEMESPDWTVESPENIKSLRPPTPTGRLVDSDPDILLKSRPSSPAAEEEERPPTPGKGIVAGLESENSEEVLSLSPASDGLAQPPSDLLMASYPLCQEMPKTPGRDERVSSPFSISDSSCDSVDGRDVQIRSGVRAKPLQGLENMPELLDKEKILLRLNRWRRLKKRRWRSPYEERKILHSVWKDGLDEEDLLFAYYSAVHILNCCSLTKVLTEKNEEHRSWQPHHRTGSARSEGFYKISRKDKMRYLHNTRLAAELPSTSAQGTCIPAQQPTSLRAGSDFRCEQRRLLSSFSCDSDLVKFNQLKFRRKRIRFSRSYIHEWGLFAMEPIAADEMVIEYVGQIIRQVIADMREQRYEEEGIGSSYLFRVDQDTIIDATKCGNLARFINHSCNPNCYAKIITVESQKKIVIYSRQPININEEITYDYKFPIEETKIPCLCGADGCRGSLN</sequence>
<dbReference type="SUPFAM" id="SSF82199">
    <property type="entry name" value="SET domain"/>
    <property type="match status" value="1"/>
</dbReference>
<feature type="compositionally biased region" description="Basic and acidic residues" evidence="18">
    <location>
        <begin position="933"/>
        <end position="949"/>
    </location>
</feature>
<dbReference type="InterPro" id="IPR037841">
    <property type="entry name" value="SET_SETD1A/B"/>
</dbReference>
<dbReference type="InterPro" id="IPR035979">
    <property type="entry name" value="RBD_domain_sf"/>
</dbReference>
<evidence type="ECO:0000313" key="22">
    <source>
        <dbReference type="Proteomes" id="UP000695023"/>
    </source>
</evidence>
<dbReference type="InterPro" id="IPR000504">
    <property type="entry name" value="RRM_dom"/>
</dbReference>
<dbReference type="Gene3D" id="3.30.70.330">
    <property type="match status" value="1"/>
</dbReference>
<comment type="catalytic activity">
    <reaction evidence="14">
        <text>L-lysyl(4)-[histone H3] + 3 S-adenosyl-L-methionine = N(6),N(6),N(6)-trimethyl-L-lysyl(4)-[histone H3] + 3 S-adenosyl-L-homocysteine + 3 H(+)</text>
        <dbReference type="Rhea" id="RHEA:60260"/>
        <dbReference type="Rhea" id="RHEA-COMP:15537"/>
        <dbReference type="Rhea" id="RHEA-COMP:15547"/>
        <dbReference type="ChEBI" id="CHEBI:15378"/>
        <dbReference type="ChEBI" id="CHEBI:29969"/>
        <dbReference type="ChEBI" id="CHEBI:57856"/>
        <dbReference type="ChEBI" id="CHEBI:59789"/>
        <dbReference type="ChEBI" id="CHEBI:61961"/>
        <dbReference type="EC" id="2.1.1.354"/>
    </reaction>
</comment>
<dbReference type="RefSeq" id="XP_013765337.1">
    <property type="nucleotide sequence ID" value="XM_013909883.1"/>
</dbReference>
<keyword evidence="7" id="KW-0949">S-adenosyl-L-methionine</keyword>
<dbReference type="PANTHER" id="PTHR45814:SF2">
    <property type="entry name" value="HISTONE-LYSINE N-METHYLTRANSFERASE SETD1"/>
    <property type="match status" value="1"/>
</dbReference>
<evidence type="ECO:0000256" key="2">
    <source>
        <dbReference type="ARBA" id="ARBA00004286"/>
    </source>
</evidence>
<evidence type="ECO:0000256" key="8">
    <source>
        <dbReference type="ARBA" id="ARBA00022853"/>
    </source>
</evidence>
<feature type="region of interest" description="Disordered" evidence="18">
    <location>
        <begin position="814"/>
        <end position="1032"/>
    </location>
</feature>
<evidence type="ECO:0000256" key="6">
    <source>
        <dbReference type="ARBA" id="ARBA00022679"/>
    </source>
</evidence>
<dbReference type="GeneID" id="102211477"/>
<dbReference type="EC" id="2.1.1.354" evidence="3"/>
<keyword evidence="5" id="KW-0489">Methyltransferase</keyword>
<keyword evidence="4" id="KW-0158">Chromosome</keyword>
<feature type="region of interest" description="Disordered" evidence="18">
    <location>
        <begin position="1098"/>
        <end position="1212"/>
    </location>
</feature>
<dbReference type="Pfam" id="PF11764">
    <property type="entry name" value="N-SET"/>
    <property type="match status" value="1"/>
</dbReference>
<keyword evidence="13" id="KW-0539">Nucleus</keyword>
<dbReference type="SMART" id="SM00360">
    <property type="entry name" value="RRM"/>
    <property type="match status" value="1"/>
</dbReference>
<dbReference type="FunFam" id="2.170.270.10:FF:000010">
    <property type="entry name" value="Histone-lysine N-methyltransferase"/>
    <property type="match status" value="1"/>
</dbReference>
<dbReference type="Pfam" id="PF00076">
    <property type="entry name" value="RRM_1"/>
    <property type="match status" value="1"/>
</dbReference>
<dbReference type="InterPro" id="IPR003616">
    <property type="entry name" value="Post-SET_dom"/>
</dbReference>
<dbReference type="GO" id="GO:0032259">
    <property type="term" value="P:methylation"/>
    <property type="evidence" value="ECO:0007669"/>
    <property type="project" value="UniProtKB-KW"/>
</dbReference>
<comment type="subcellular location">
    <subcellularLocation>
        <location evidence="2">Chromosome</location>
    </subcellularLocation>
    <subcellularLocation>
        <location evidence="1">Nucleus</location>
    </subcellularLocation>
</comment>
<dbReference type="GO" id="GO:0140999">
    <property type="term" value="F:histone H3K4 trimethyltransferase activity"/>
    <property type="evidence" value="ECO:0007669"/>
    <property type="project" value="UniProtKB-EC"/>
</dbReference>
<dbReference type="Pfam" id="PF00856">
    <property type="entry name" value="SET"/>
    <property type="match status" value="1"/>
</dbReference>
<proteinExistence type="predicted"/>
<feature type="domain" description="RRM" evidence="19">
    <location>
        <begin position="93"/>
        <end position="171"/>
    </location>
</feature>
<feature type="region of interest" description="Disordered" evidence="18">
    <location>
        <begin position="693"/>
        <end position="716"/>
    </location>
</feature>
<dbReference type="PRINTS" id="PR01217">
    <property type="entry name" value="PRICHEXTENSN"/>
</dbReference>
<evidence type="ECO:0000256" key="11">
    <source>
        <dbReference type="ARBA" id="ARBA00023159"/>
    </source>
</evidence>
<evidence type="ECO:0000256" key="16">
    <source>
        <dbReference type="ARBA" id="ARBA00049129"/>
    </source>
</evidence>
<evidence type="ECO:0000256" key="13">
    <source>
        <dbReference type="ARBA" id="ARBA00023242"/>
    </source>
</evidence>
<evidence type="ECO:0000256" key="9">
    <source>
        <dbReference type="ARBA" id="ARBA00022884"/>
    </source>
</evidence>
<keyword evidence="10" id="KW-0805">Transcription regulation</keyword>
<keyword evidence="6" id="KW-0808">Transferase</keyword>
<dbReference type="CDD" id="cd19169">
    <property type="entry name" value="SET_SETD1"/>
    <property type="match status" value="1"/>
</dbReference>
<keyword evidence="22" id="KW-1185">Reference proteome</keyword>
<dbReference type="SMART" id="SM01291">
    <property type="entry name" value="N-SET"/>
    <property type="match status" value="1"/>
</dbReference>
<feature type="compositionally biased region" description="Acidic residues" evidence="18">
    <location>
        <begin position="951"/>
        <end position="960"/>
    </location>
</feature>
<evidence type="ECO:0000259" key="21">
    <source>
        <dbReference type="PROSITE" id="PS50868"/>
    </source>
</evidence>
<dbReference type="InterPro" id="IPR024657">
    <property type="entry name" value="COMPASS_Set1_N-SET"/>
</dbReference>